<organism evidence="2 3">
    <name type="scientific">Thlaspi arvense</name>
    <name type="common">Field penny-cress</name>
    <dbReference type="NCBI Taxonomy" id="13288"/>
    <lineage>
        <taxon>Eukaryota</taxon>
        <taxon>Viridiplantae</taxon>
        <taxon>Streptophyta</taxon>
        <taxon>Embryophyta</taxon>
        <taxon>Tracheophyta</taxon>
        <taxon>Spermatophyta</taxon>
        <taxon>Magnoliopsida</taxon>
        <taxon>eudicotyledons</taxon>
        <taxon>Gunneridae</taxon>
        <taxon>Pentapetalae</taxon>
        <taxon>rosids</taxon>
        <taxon>malvids</taxon>
        <taxon>Brassicales</taxon>
        <taxon>Brassicaceae</taxon>
        <taxon>Thlaspideae</taxon>
        <taxon>Thlaspi</taxon>
    </lineage>
</organism>
<gene>
    <name evidence="2" type="ORF">TAV2_LOCUS461</name>
</gene>
<reference evidence="2 3" key="1">
    <citation type="submission" date="2022-03" db="EMBL/GenBank/DDBJ databases">
        <authorList>
            <person name="Nunn A."/>
            <person name="Chopra R."/>
            <person name="Nunn A."/>
            <person name="Contreras Garrido A."/>
        </authorList>
    </citation>
    <scope>NUCLEOTIDE SEQUENCE [LARGE SCALE GENOMIC DNA]</scope>
</reference>
<protein>
    <submittedName>
        <fullName evidence="2">Uncharacterized protein</fullName>
    </submittedName>
</protein>
<feature type="region of interest" description="Disordered" evidence="1">
    <location>
        <begin position="170"/>
        <end position="220"/>
    </location>
</feature>
<feature type="region of interest" description="Disordered" evidence="1">
    <location>
        <begin position="1"/>
        <end position="36"/>
    </location>
</feature>
<accession>A0AAU9RBD9</accession>
<evidence type="ECO:0000313" key="2">
    <source>
        <dbReference type="EMBL" id="CAH2037313.1"/>
    </source>
</evidence>
<proteinExistence type="predicted"/>
<feature type="compositionally biased region" description="Polar residues" evidence="1">
    <location>
        <begin position="205"/>
        <end position="220"/>
    </location>
</feature>
<evidence type="ECO:0000256" key="1">
    <source>
        <dbReference type="SAM" id="MobiDB-lite"/>
    </source>
</evidence>
<dbReference type="AlphaFoldDB" id="A0AAU9RBD9"/>
<feature type="region of interest" description="Disordered" evidence="1">
    <location>
        <begin position="59"/>
        <end position="90"/>
    </location>
</feature>
<evidence type="ECO:0000313" key="3">
    <source>
        <dbReference type="Proteomes" id="UP000836841"/>
    </source>
</evidence>
<dbReference type="EMBL" id="OU466857">
    <property type="protein sequence ID" value="CAH2037313.1"/>
    <property type="molecule type" value="Genomic_DNA"/>
</dbReference>
<sequence length="220" mass="23732">MGGGEPMDHHHQRITGTKSDGVAASDDVGQGKLYSPNHAIKVATKSDENVGQGELYSPDHAIKITTSPNKVSEKPKLTLESEEEEGEKQRNTMMLGLKNLAAVKDKVLEKLTAAKVPSESLENSKQFLEGVIKDFAGAAQGMTKDALHRIKTHLSDVLPSVSPAVTEKMVDDAEKEAINGEEEDERKSKERSGEEFAGKSPTVFPASSFSASLTKPFSKL</sequence>
<feature type="compositionally biased region" description="Basic and acidic residues" evidence="1">
    <location>
        <begin position="185"/>
        <end position="197"/>
    </location>
</feature>
<keyword evidence="3" id="KW-1185">Reference proteome</keyword>
<dbReference type="Proteomes" id="UP000836841">
    <property type="component" value="Chromosome 1"/>
</dbReference>
<name>A0AAU9RBD9_THLAR</name>